<gene>
    <name evidence="3" type="ORF">ENO26_02200</name>
</gene>
<proteinExistence type="inferred from homology"/>
<dbReference type="InterPro" id="IPR023130">
    <property type="entry name" value="Ta0600-like_sf"/>
</dbReference>
<name>A0A7J2U294_9CREN</name>
<dbReference type="AlphaFoldDB" id="A0A7J2U294"/>
<evidence type="ECO:0000256" key="1">
    <source>
        <dbReference type="ARBA" id="ARBA00005958"/>
    </source>
</evidence>
<reference evidence="3" key="1">
    <citation type="journal article" date="2020" name="mSystems">
        <title>Genome- and Community-Level Interaction Insights into Carbon Utilization and Element Cycling Functions of Hydrothermarchaeota in Hydrothermal Sediment.</title>
        <authorList>
            <person name="Zhou Z."/>
            <person name="Liu Y."/>
            <person name="Xu W."/>
            <person name="Pan J."/>
            <person name="Luo Z.H."/>
            <person name="Li M."/>
        </authorList>
    </citation>
    <scope>NUCLEOTIDE SEQUENCE [LARGE SCALE GENOMIC DNA]</scope>
    <source>
        <strain evidence="3">SpSt-125</strain>
    </source>
</reference>
<dbReference type="EMBL" id="DSEU01000011">
    <property type="protein sequence ID" value="HEM66373.1"/>
    <property type="molecule type" value="Genomic_DNA"/>
</dbReference>
<sequence>MITESGGQGETNPNIQKRFDSRLAQYDNEAKIRQALMILNRVMNDPSIPRNIRRAAMFAIRALNEKNLTPGVKAANAVSVLDEVNQDPNMPLHARTLLWQAISILETVKD</sequence>
<dbReference type="SUPFAM" id="SSF158436">
    <property type="entry name" value="Ta0600-like"/>
    <property type="match status" value="1"/>
</dbReference>
<organism evidence="3">
    <name type="scientific">Ignisphaera aggregans</name>
    <dbReference type="NCBI Taxonomy" id="334771"/>
    <lineage>
        <taxon>Archaea</taxon>
        <taxon>Thermoproteota</taxon>
        <taxon>Thermoprotei</taxon>
        <taxon>Desulfurococcales</taxon>
        <taxon>Desulfurococcaceae</taxon>
        <taxon>Ignisphaera</taxon>
    </lineage>
</organism>
<dbReference type="Pfam" id="PF03685">
    <property type="entry name" value="UPF0147"/>
    <property type="match status" value="1"/>
</dbReference>
<evidence type="ECO:0000256" key="2">
    <source>
        <dbReference type="HAMAP-Rule" id="MF_00342"/>
    </source>
</evidence>
<accession>A0A7J2U294</accession>
<dbReference type="HAMAP" id="MF_00342">
    <property type="entry name" value="UPF0147"/>
    <property type="match status" value="1"/>
</dbReference>
<comment type="caution">
    <text evidence="3">The sequence shown here is derived from an EMBL/GenBank/DDBJ whole genome shotgun (WGS) entry which is preliminary data.</text>
</comment>
<comment type="similarity">
    <text evidence="1 2">Belongs to the UPF0147 family.</text>
</comment>
<dbReference type="Gene3D" id="1.20.1440.50">
    <property type="entry name" value="Ta0600-like"/>
    <property type="match status" value="1"/>
</dbReference>
<dbReference type="InterPro" id="IPR005354">
    <property type="entry name" value="UPF0147"/>
</dbReference>
<dbReference type="NCBIfam" id="NF003319">
    <property type="entry name" value="PRK04330.1"/>
    <property type="match status" value="1"/>
</dbReference>
<evidence type="ECO:0000313" key="3">
    <source>
        <dbReference type="EMBL" id="HEM66373.1"/>
    </source>
</evidence>
<protein>
    <recommendedName>
        <fullName evidence="2">UPF0147 protein ENO26_02200</fullName>
    </recommendedName>
</protein>